<gene>
    <name evidence="2" type="ORF">HNQ57_000574</name>
</gene>
<sequence length="340" mass="35548">MMNTSLNRLAGYSIFAGLSLLLLSGCGGSSGGSAKTSTASFSVTDAPVDDVEAVKITFSRIDLKPTNGDIVSLTFDEPVVIDNLLSLTGNAASPIISDAVVPAGNYQWLRIFVTGGFPDSTVLPKLGNEADLFIPGQQNGNSSNNGTPRSLQLNTGFTVPAGGNADFTIDFVLHKGLTKPANDKGYYLLRPAMRLLNNVEVGTIAGSVDSTVIASNACSGITGRKVYLYEGDLNENAQLPDDFYDPGINAGSDVVDSDVSGQRPISSAEVSQNDTGAYTFEIGFVRATKAGYSIAFTCQASLDEPESDDDISFTEVIPVDVTAGQTTTVSFSEVPVAPEP</sequence>
<organism evidence="2 3">
    <name type="scientific">Zhongshania antarctica</name>
    <dbReference type="NCBI Taxonomy" id="641702"/>
    <lineage>
        <taxon>Bacteria</taxon>
        <taxon>Pseudomonadati</taxon>
        <taxon>Pseudomonadota</taxon>
        <taxon>Gammaproteobacteria</taxon>
        <taxon>Cellvibrionales</taxon>
        <taxon>Spongiibacteraceae</taxon>
        <taxon>Zhongshania</taxon>
    </lineage>
</organism>
<dbReference type="Proteomes" id="UP000536640">
    <property type="component" value="Unassembled WGS sequence"/>
</dbReference>
<name>A0A840R126_9GAMM</name>
<dbReference type="InterPro" id="IPR025491">
    <property type="entry name" value="DUF4382"/>
</dbReference>
<reference evidence="2 3" key="1">
    <citation type="submission" date="2020-08" db="EMBL/GenBank/DDBJ databases">
        <title>Genomic Encyclopedia of Type Strains, Phase IV (KMG-IV): sequencing the most valuable type-strain genomes for metagenomic binning, comparative biology and taxonomic classification.</title>
        <authorList>
            <person name="Goeker M."/>
        </authorList>
    </citation>
    <scope>NUCLEOTIDE SEQUENCE [LARGE SCALE GENOMIC DNA]</scope>
    <source>
        <strain evidence="2 3">DSM 25701</strain>
    </source>
</reference>
<dbReference type="AlphaFoldDB" id="A0A840R126"/>
<dbReference type="RefSeq" id="WP_184461127.1">
    <property type="nucleotide sequence ID" value="NZ_JACHHW010000002.1"/>
</dbReference>
<evidence type="ECO:0000313" key="3">
    <source>
        <dbReference type="Proteomes" id="UP000536640"/>
    </source>
</evidence>
<evidence type="ECO:0000313" key="2">
    <source>
        <dbReference type="EMBL" id="MBB5186313.1"/>
    </source>
</evidence>
<comment type="caution">
    <text evidence="2">The sequence shown here is derived from an EMBL/GenBank/DDBJ whole genome shotgun (WGS) entry which is preliminary data.</text>
</comment>
<proteinExistence type="predicted"/>
<protein>
    <recommendedName>
        <fullName evidence="1">DUF4382 domain-containing protein</fullName>
    </recommendedName>
</protein>
<accession>A0A840R126</accession>
<dbReference type="EMBL" id="JACHHW010000002">
    <property type="protein sequence ID" value="MBB5186313.1"/>
    <property type="molecule type" value="Genomic_DNA"/>
</dbReference>
<dbReference type="Pfam" id="PF14321">
    <property type="entry name" value="DUF4382"/>
    <property type="match status" value="1"/>
</dbReference>
<keyword evidence="3" id="KW-1185">Reference proteome</keyword>
<feature type="domain" description="DUF4382" evidence="1">
    <location>
        <begin position="36"/>
        <end position="191"/>
    </location>
</feature>
<evidence type="ECO:0000259" key="1">
    <source>
        <dbReference type="Pfam" id="PF14321"/>
    </source>
</evidence>